<evidence type="ECO:0000256" key="1">
    <source>
        <dbReference type="SAM" id="MobiDB-lite"/>
    </source>
</evidence>
<name>A0A8K0VSQ7_9PLEO</name>
<gene>
    <name evidence="2" type="ORF">FB567DRAFT_598793</name>
</gene>
<dbReference type="EMBL" id="JAGMVJ010000029">
    <property type="protein sequence ID" value="KAH7069484.1"/>
    <property type="molecule type" value="Genomic_DNA"/>
</dbReference>
<dbReference type="AlphaFoldDB" id="A0A8K0VSQ7"/>
<reference evidence="2" key="1">
    <citation type="journal article" date="2021" name="Nat. Commun.">
        <title>Genetic determinants of endophytism in the Arabidopsis root mycobiome.</title>
        <authorList>
            <person name="Mesny F."/>
            <person name="Miyauchi S."/>
            <person name="Thiergart T."/>
            <person name="Pickel B."/>
            <person name="Atanasova L."/>
            <person name="Karlsson M."/>
            <person name="Huettel B."/>
            <person name="Barry K.W."/>
            <person name="Haridas S."/>
            <person name="Chen C."/>
            <person name="Bauer D."/>
            <person name="Andreopoulos W."/>
            <person name="Pangilinan J."/>
            <person name="LaButti K."/>
            <person name="Riley R."/>
            <person name="Lipzen A."/>
            <person name="Clum A."/>
            <person name="Drula E."/>
            <person name="Henrissat B."/>
            <person name="Kohler A."/>
            <person name="Grigoriev I.V."/>
            <person name="Martin F.M."/>
            <person name="Hacquard S."/>
        </authorList>
    </citation>
    <scope>NUCLEOTIDE SEQUENCE</scope>
    <source>
        <strain evidence="2">MPI-SDFR-AT-0120</strain>
    </source>
</reference>
<feature type="compositionally biased region" description="Basic residues" evidence="1">
    <location>
        <begin position="177"/>
        <end position="189"/>
    </location>
</feature>
<keyword evidence="3" id="KW-1185">Reference proteome</keyword>
<dbReference type="OrthoDB" id="3800694at2759"/>
<comment type="caution">
    <text evidence="2">The sequence shown here is derived from an EMBL/GenBank/DDBJ whole genome shotgun (WGS) entry which is preliminary data.</text>
</comment>
<evidence type="ECO:0000313" key="3">
    <source>
        <dbReference type="Proteomes" id="UP000813461"/>
    </source>
</evidence>
<dbReference type="Proteomes" id="UP000813461">
    <property type="component" value="Unassembled WGS sequence"/>
</dbReference>
<feature type="region of interest" description="Disordered" evidence="1">
    <location>
        <begin position="19"/>
        <end position="67"/>
    </location>
</feature>
<accession>A0A8K0VSQ7</accession>
<evidence type="ECO:0000313" key="2">
    <source>
        <dbReference type="EMBL" id="KAH7069484.1"/>
    </source>
</evidence>
<sequence>MTAMQKPTETSLAVAAFRIADEPSDASGSDSDQSAQSERDLSPSKKEQKVSKSKKRRTLKQERRQVGALTDELGTLLGAAFQEPVETPVNVTTPFGVAHTADHDQAMDLETTSTNIEKTMSKRTRQNMMKMEQRRLAREMQKQDHSRQQTAVLVQAKPSSGSLQNQRKQNAKEKTQARRLRKEKARARKAGTEAMDIG</sequence>
<feature type="region of interest" description="Disordered" evidence="1">
    <location>
        <begin position="101"/>
        <end position="198"/>
    </location>
</feature>
<protein>
    <submittedName>
        <fullName evidence="2">Uncharacterized protein</fullName>
    </submittedName>
</protein>
<proteinExistence type="predicted"/>
<feature type="compositionally biased region" description="Basic and acidic residues" evidence="1">
    <location>
        <begin position="37"/>
        <end position="50"/>
    </location>
</feature>
<feature type="compositionally biased region" description="Low complexity" evidence="1">
    <location>
        <begin position="25"/>
        <end position="36"/>
    </location>
</feature>
<feature type="compositionally biased region" description="Basic and acidic residues" evidence="1">
    <location>
        <begin position="131"/>
        <end position="147"/>
    </location>
</feature>
<organism evidence="2 3">
    <name type="scientific">Paraphoma chrysanthemicola</name>
    <dbReference type="NCBI Taxonomy" id="798071"/>
    <lineage>
        <taxon>Eukaryota</taxon>
        <taxon>Fungi</taxon>
        <taxon>Dikarya</taxon>
        <taxon>Ascomycota</taxon>
        <taxon>Pezizomycotina</taxon>
        <taxon>Dothideomycetes</taxon>
        <taxon>Pleosporomycetidae</taxon>
        <taxon>Pleosporales</taxon>
        <taxon>Pleosporineae</taxon>
        <taxon>Phaeosphaeriaceae</taxon>
        <taxon>Paraphoma</taxon>
    </lineage>
</organism>
<feature type="compositionally biased region" description="Polar residues" evidence="1">
    <location>
        <begin position="148"/>
        <end position="168"/>
    </location>
</feature>